<proteinExistence type="predicted"/>
<dbReference type="Pfam" id="PF02771">
    <property type="entry name" value="Acyl-CoA_dh_N"/>
    <property type="match status" value="1"/>
</dbReference>
<dbReference type="Pfam" id="PF02770">
    <property type="entry name" value="Acyl-CoA_dh_M"/>
    <property type="match status" value="1"/>
</dbReference>
<gene>
    <name evidence="4" type="ORF">ACFQO6_19445</name>
</gene>
<reference evidence="5" key="1">
    <citation type="journal article" date="2019" name="Int. J. Syst. Evol. Microbiol.">
        <title>The Global Catalogue of Microorganisms (GCM) 10K type strain sequencing project: providing services to taxonomists for standard genome sequencing and annotation.</title>
        <authorList>
            <consortium name="The Broad Institute Genomics Platform"/>
            <consortium name="The Broad Institute Genome Sequencing Center for Infectious Disease"/>
            <person name="Wu L."/>
            <person name="Ma J."/>
        </authorList>
    </citation>
    <scope>NUCLEOTIDE SEQUENCE [LARGE SCALE GENOMIC DNA]</scope>
    <source>
        <strain evidence="5">FCH27</strain>
    </source>
</reference>
<accession>A0ABW2N858</accession>
<dbReference type="InterPro" id="IPR046373">
    <property type="entry name" value="Acyl-CoA_Oxase/DH_mid-dom_sf"/>
</dbReference>
<dbReference type="Gene3D" id="2.40.110.10">
    <property type="entry name" value="Butyryl-CoA Dehydrogenase, subunit A, domain 2"/>
    <property type="match status" value="1"/>
</dbReference>
<name>A0ABW2N858_9ACTN</name>
<evidence type="ECO:0000313" key="5">
    <source>
        <dbReference type="Proteomes" id="UP001596524"/>
    </source>
</evidence>
<feature type="domain" description="Acyl-CoA oxidase/dehydrogenase middle" evidence="2">
    <location>
        <begin position="136"/>
        <end position="230"/>
    </location>
</feature>
<dbReference type="Proteomes" id="UP001596524">
    <property type="component" value="Unassembled WGS sequence"/>
</dbReference>
<dbReference type="InterPro" id="IPR013786">
    <property type="entry name" value="AcylCoA_DH/ox_N"/>
</dbReference>
<dbReference type="Gene3D" id="1.10.540.10">
    <property type="entry name" value="Acyl-CoA dehydrogenase/oxidase, N-terminal domain"/>
    <property type="match status" value="1"/>
</dbReference>
<dbReference type="InterPro" id="IPR009100">
    <property type="entry name" value="AcylCoA_DH/oxidase_NM_dom_sf"/>
</dbReference>
<keyword evidence="1" id="KW-0560">Oxidoreductase</keyword>
<dbReference type="SUPFAM" id="SSF56645">
    <property type="entry name" value="Acyl-CoA dehydrogenase NM domain-like"/>
    <property type="match status" value="1"/>
</dbReference>
<dbReference type="PROSITE" id="PS00072">
    <property type="entry name" value="ACYL_COA_DH_1"/>
    <property type="match status" value="1"/>
</dbReference>
<protein>
    <submittedName>
        <fullName evidence="4">Acyl-CoA dehydrogenase family protein</fullName>
    </submittedName>
</protein>
<dbReference type="InterPro" id="IPR006091">
    <property type="entry name" value="Acyl-CoA_Oxase/DH_mid-dom"/>
</dbReference>
<comment type="caution">
    <text evidence="4">The sequence shown here is derived from an EMBL/GenBank/DDBJ whole genome shotgun (WGS) entry which is preliminary data.</text>
</comment>
<organism evidence="4 5">
    <name type="scientific">Nocardioides astragali</name>
    <dbReference type="NCBI Taxonomy" id="1776736"/>
    <lineage>
        <taxon>Bacteria</taxon>
        <taxon>Bacillati</taxon>
        <taxon>Actinomycetota</taxon>
        <taxon>Actinomycetes</taxon>
        <taxon>Propionibacteriales</taxon>
        <taxon>Nocardioidaceae</taxon>
        <taxon>Nocardioides</taxon>
    </lineage>
</organism>
<evidence type="ECO:0000259" key="2">
    <source>
        <dbReference type="Pfam" id="PF02770"/>
    </source>
</evidence>
<feature type="domain" description="Acyl-CoA dehydrogenase/oxidase N-terminal" evidence="3">
    <location>
        <begin position="42"/>
        <end position="132"/>
    </location>
</feature>
<dbReference type="InterPro" id="IPR006089">
    <property type="entry name" value="Acyl-CoA_DH_CS"/>
</dbReference>
<sequence length="385" mass="41722">MSTRAELSLFSETPPAEGDDVLAERRSIRAFLARASESGLFRPEVDTWLSCHSPDFTRALGAAGFIGMTWPVTYGGRNASVSQRLAVIEELLVAGAPVAAHWFADRQIGPSLLRHGTEEQRQAFLPSMARGELYFCIGMSEPDSGSDLGSVRTSAIQVDGGWRVNGSKTWTSHGDRAHHMLALVRTGQPGQAHKEALTQVIIDMSSPGVTVRPIRMLDGREHFCEVFFDDIFVPDTRVLGRPGSGWAQVLGELGFERSGPERFLSTFPLVAGLSASGASSDYLRTNAGELIARLVVLRAMTARVNTRLGDAAAPGVAAAVVKDLGTAWELDSLDLAAVWLDEAEHNEDLGRLYREAQAHSPAFTLRGGATEVMRDIIARGWEPTR</sequence>
<evidence type="ECO:0000313" key="4">
    <source>
        <dbReference type="EMBL" id="MFC7362453.1"/>
    </source>
</evidence>
<dbReference type="EMBL" id="JBHTCH010000025">
    <property type="protein sequence ID" value="MFC7362453.1"/>
    <property type="molecule type" value="Genomic_DNA"/>
</dbReference>
<dbReference type="RefSeq" id="WP_255889120.1">
    <property type="nucleotide sequence ID" value="NZ_JAFMZM010000001.1"/>
</dbReference>
<dbReference type="PANTHER" id="PTHR43292">
    <property type="entry name" value="ACYL-COA DEHYDROGENASE"/>
    <property type="match status" value="1"/>
</dbReference>
<keyword evidence="5" id="KW-1185">Reference proteome</keyword>
<dbReference type="PANTHER" id="PTHR43292:SF4">
    <property type="entry name" value="ACYL-COA DEHYDROGENASE FADE34"/>
    <property type="match status" value="1"/>
</dbReference>
<evidence type="ECO:0000259" key="3">
    <source>
        <dbReference type="Pfam" id="PF02771"/>
    </source>
</evidence>
<evidence type="ECO:0000256" key="1">
    <source>
        <dbReference type="ARBA" id="ARBA00023002"/>
    </source>
</evidence>
<dbReference type="InterPro" id="IPR052161">
    <property type="entry name" value="Mycobact_Acyl-CoA_DH"/>
</dbReference>
<dbReference type="InterPro" id="IPR037069">
    <property type="entry name" value="AcylCoA_DH/ox_N_sf"/>
</dbReference>